<dbReference type="EMBL" id="WAGX01000007">
    <property type="protein sequence ID" value="KAB1435926.1"/>
    <property type="molecule type" value="Genomic_DNA"/>
</dbReference>
<dbReference type="Pfam" id="PF03965">
    <property type="entry name" value="Penicillinase_R"/>
    <property type="match status" value="1"/>
</dbReference>
<reference evidence="5 6" key="1">
    <citation type="submission" date="2019-09" db="EMBL/GenBank/DDBJ databases">
        <authorList>
            <person name="Valk L.C."/>
        </authorList>
    </citation>
    <scope>NUCLEOTIDE SEQUENCE [LARGE SCALE GENOMIC DNA]</scope>
    <source>
        <strain evidence="5">GalUA</strain>
    </source>
</reference>
<dbReference type="OrthoDB" id="2003001at2"/>
<dbReference type="GO" id="GO:0045892">
    <property type="term" value="P:negative regulation of DNA-templated transcription"/>
    <property type="evidence" value="ECO:0007669"/>
    <property type="project" value="InterPro"/>
</dbReference>
<protein>
    <submittedName>
        <fullName evidence="5">BlaI/MecI/CopY family transcriptional regulator</fullName>
    </submittedName>
</protein>
<dbReference type="SUPFAM" id="SSF46785">
    <property type="entry name" value="Winged helix' DNA-binding domain"/>
    <property type="match status" value="1"/>
</dbReference>
<evidence type="ECO:0000313" key="5">
    <source>
        <dbReference type="EMBL" id="KAB1435926.1"/>
    </source>
</evidence>
<dbReference type="InterPro" id="IPR036390">
    <property type="entry name" value="WH_DNA-bd_sf"/>
</dbReference>
<comment type="caution">
    <text evidence="5">The sequence shown here is derived from an EMBL/GenBank/DDBJ whole genome shotgun (WGS) entry which is preliminary data.</text>
</comment>
<evidence type="ECO:0000313" key="6">
    <source>
        <dbReference type="Proteomes" id="UP000461768"/>
    </source>
</evidence>
<keyword evidence="6" id="KW-1185">Reference proteome</keyword>
<proteinExistence type="inferred from homology"/>
<reference evidence="5 6" key="2">
    <citation type="submission" date="2020-02" db="EMBL/GenBank/DDBJ databases">
        <title>Candidatus Galacturonibacter soehngenii shows hetero-acetogenic catabolism of galacturonic acid but lacks a canonical carbon monoxide dehydrogenase/acetyl-CoA synthase complex.</title>
        <authorList>
            <person name="Diender M."/>
            <person name="Stouten G.R."/>
            <person name="Petersen J.F."/>
            <person name="Nielsen P.H."/>
            <person name="Dueholm M.S."/>
            <person name="Pronk J.T."/>
            <person name="Van Loosdrecht M.C.M."/>
        </authorList>
    </citation>
    <scope>NUCLEOTIDE SEQUENCE [LARGE SCALE GENOMIC DNA]</scope>
    <source>
        <strain evidence="5">GalUA</strain>
    </source>
</reference>
<evidence type="ECO:0000256" key="2">
    <source>
        <dbReference type="ARBA" id="ARBA00023015"/>
    </source>
</evidence>
<evidence type="ECO:0000256" key="1">
    <source>
        <dbReference type="ARBA" id="ARBA00011046"/>
    </source>
</evidence>
<dbReference type="InterPro" id="IPR005650">
    <property type="entry name" value="BlaI_family"/>
</dbReference>
<keyword evidence="3" id="KW-0238">DNA-binding</keyword>
<dbReference type="GO" id="GO:0003677">
    <property type="term" value="F:DNA binding"/>
    <property type="evidence" value="ECO:0007669"/>
    <property type="project" value="UniProtKB-KW"/>
</dbReference>
<keyword evidence="4" id="KW-0804">Transcription</keyword>
<comment type="similarity">
    <text evidence="1">Belongs to the BlaI transcriptional regulatory family.</text>
</comment>
<dbReference type="Gene3D" id="1.10.10.10">
    <property type="entry name" value="Winged helix-like DNA-binding domain superfamily/Winged helix DNA-binding domain"/>
    <property type="match status" value="1"/>
</dbReference>
<gene>
    <name evidence="5" type="ORF">F7O84_16250</name>
</gene>
<evidence type="ECO:0000256" key="4">
    <source>
        <dbReference type="ARBA" id="ARBA00023163"/>
    </source>
</evidence>
<dbReference type="Proteomes" id="UP000461768">
    <property type="component" value="Unassembled WGS sequence"/>
</dbReference>
<accession>A0A7V7QI96</accession>
<keyword evidence="2" id="KW-0805">Transcription regulation</keyword>
<name>A0A7V7QI96_9FIRM</name>
<organism evidence="5 6">
    <name type="scientific">Candidatus Galacturonatibacter soehngenii</name>
    <dbReference type="NCBI Taxonomy" id="2307010"/>
    <lineage>
        <taxon>Bacteria</taxon>
        <taxon>Bacillati</taxon>
        <taxon>Bacillota</taxon>
        <taxon>Clostridia</taxon>
        <taxon>Lachnospirales</taxon>
        <taxon>Lachnospiraceae</taxon>
        <taxon>Candidatus Galacturonatibacter</taxon>
    </lineage>
</organism>
<dbReference type="InterPro" id="IPR036388">
    <property type="entry name" value="WH-like_DNA-bd_sf"/>
</dbReference>
<evidence type="ECO:0000256" key="3">
    <source>
        <dbReference type="ARBA" id="ARBA00023125"/>
    </source>
</evidence>
<sequence length="137" mass="15826">MMSKSNLLLTGREMDIMRILWESEKPLVASEITKMDKSLSSNTVQSVLRKLLEKKFIEVADIVYSGTVLTRSYRPTISKKDLLIEQFLNQYINNNSNIPLPNLVATLLKHEKNEIDTIVQLEQLLEERKKSLYTGEK</sequence>
<dbReference type="AlphaFoldDB" id="A0A7V7QI96"/>